<name>A0A8F2FBI1_9CLOS</name>
<dbReference type="InterPro" id="IPR043129">
    <property type="entry name" value="ATPase_NBD"/>
</dbReference>
<dbReference type="EMBL" id="MT701720">
    <property type="protein sequence ID" value="QWT83564.1"/>
    <property type="molecule type" value="Genomic_RNA"/>
</dbReference>
<organism evidence="4">
    <name type="scientific">Beet yellows virus</name>
    <dbReference type="NCBI Taxonomy" id="12161"/>
    <lineage>
        <taxon>Viruses</taxon>
        <taxon>Riboviria</taxon>
        <taxon>Orthornavirae</taxon>
        <taxon>Kitrinoviricota</taxon>
        <taxon>Alsuviricetes</taxon>
        <taxon>Martellivirales</taxon>
        <taxon>Closteroviridae</taxon>
        <taxon>Closterovirus</taxon>
        <taxon>Closterovirus flavibetae</taxon>
    </lineage>
</organism>
<dbReference type="GO" id="GO:0005524">
    <property type="term" value="F:ATP binding"/>
    <property type="evidence" value="ECO:0007669"/>
    <property type="project" value="UniProtKB-KW"/>
</dbReference>
<evidence type="ECO:0000256" key="2">
    <source>
        <dbReference type="ARBA" id="ARBA00022840"/>
    </source>
</evidence>
<dbReference type="PRINTS" id="PR00301">
    <property type="entry name" value="HEATSHOCK70"/>
</dbReference>
<evidence type="ECO:0000313" key="4">
    <source>
        <dbReference type="EMBL" id="QWT83564.1"/>
    </source>
</evidence>
<reference evidence="4" key="1">
    <citation type="submission" date="2020-07" db="EMBL/GenBank/DDBJ databases">
        <authorList>
            <person name="Knierim D."/>
            <person name="Margaria P."/>
            <person name="Menzel W."/>
            <person name="Winter S."/>
        </authorList>
    </citation>
    <scope>NUCLEOTIDE SEQUENCE</scope>
    <source>
        <strain evidence="4">DSMZ PV-1237</strain>
    </source>
</reference>
<dbReference type="SUPFAM" id="SSF53067">
    <property type="entry name" value="Actin-like ATPase domain"/>
    <property type="match status" value="2"/>
</dbReference>
<keyword evidence="2 3" id="KW-0067">ATP-binding</keyword>
<comment type="similarity">
    <text evidence="3">Belongs to the heat shock protein 70 family.</text>
</comment>
<evidence type="ECO:0000313" key="5">
    <source>
        <dbReference type="EMBL" id="QYA72299.1"/>
    </source>
</evidence>
<keyword evidence="1 3" id="KW-0547">Nucleotide-binding</keyword>
<dbReference type="InterPro" id="IPR018181">
    <property type="entry name" value="Heat_shock_70_CS"/>
</dbReference>
<dbReference type="PROSITE" id="PS00329">
    <property type="entry name" value="HSP70_2"/>
    <property type="match status" value="1"/>
</dbReference>
<dbReference type="InterPro" id="IPR013126">
    <property type="entry name" value="Hsp_70_fam"/>
</dbReference>
<dbReference type="Gene3D" id="3.30.420.40">
    <property type="match status" value="2"/>
</dbReference>
<evidence type="ECO:0000256" key="1">
    <source>
        <dbReference type="ARBA" id="ARBA00022741"/>
    </source>
</evidence>
<dbReference type="InterPro" id="IPR029047">
    <property type="entry name" value="HSP70_peptide-bd_sf"/>
</dbReference>
<dbReference type="SUPFAM" id="SSF100920">
    <property type="entry name" value="Heat shock protein 70kD (HSP70), peptide-binding domain"/>
    <property type="match status" value="1"/>
</dbReference>
<gene>
    <name evidence="4" type="primary">HSP70h</name>
</gene>
<keyword evidence="4" id="KW-0346">Stress response</keyword>
<protein>
    <submittedName>
        <fullName evidence="4">Heat shock protein 70-like protein</fullName>
    </submittedName>
</protein>
<dbReference type="GO" id="GO:0140662">
    <property type="term" value="F:ATP-dependent protein folding chaperone"/>
    <property type="evidence" value="ECO:0007669"/>
    <property type="project" value="InterPro"/>
</dbReference>
<reference evidence="5" key="2">
    <citation type="submission" date="2020-11" db="EMBL/GenBank/DDBJ databases">
        <title>Plant Virus Collection isolate.</title>
        <authorList>
            <person name="Knierim D."/>
            <person name="Margaria P."/>
            <person name="Menzel W."/>
            <person name="Winter S."/>
        </authorList>
    </citation>
    <scope>NUCLEOTIDE SEQUENCE</scope>
    <source>
        <strain evidence="5">DSMZ PV-0981</strain>
    </source>
</reference>
<accession>A0A8F2FBI1</accession>
<sequence length="598" mass="65048">MVVFGLDFGTTFSSVCAYVGEELYLFKQRDSAYIPTFVFLHSDTQEVAFGYDAEVLSNDSSVRGGFYRDLKRWIGCDEENYGDYLEKLKPHYKTELLKVAQSSKSTVRLDCYSGTVPQNATLPGLIATFVKALISTASEAFKCQCTGVICSVPANYNCLQRSFTESCVNLSGYPCVYMVNEPSAAALSACSRIKGATSPVLVYDFGGGTFDVSVISALNNTFVVRASGGDMNLGGRDIDKAFVEHLYKKAQLPVNYKIDISFLKESLSKKVSFLNFPVVSEQNVKVDVLVNVSELAEVAAPFVERTIKIVKEVYEKYRGSMRLEPSVKAKLLMVGGSSYLPGLLSRLSSVPFVEECLVLPDARAAVAGGCALYSACLRNDSPMLLVDCAAHNLSISSKYCESIVCVPAGSPIPFTGVRTVNMSGSNASAVYSAALFEGDFVKCRLNKRIFSGDVALGDVGVFGSNTRTVPLTLEINVSSVGTITFSLVGPTGVKKLVGGNAAYDFSSYQLGERVVADLHKHNSDKVKLIHALTYKPFQRKKLTDSDKALFLKRLSADYRREAGKFSSYDDAVLNSSELLLGRVIPKILRGSRVEKLDV</sequence>
<dbReference type="Pfam" id="PF00012">
    <property type="entry name" value="HSP70"/>
    <property type="match status" value="1"/>
</dbReference>
<dbReference type="Gene3D" id="3.90.640.10">
    <property type="entry name" value="Actin, Chain A, domain 4"/>
    <property type="match status" value="1"/>
</dbReference>
<dbReference type="PANTHER" id="PTHR19375">
    <property type="entry name" value="HEAT SHOCK PROTEIN 70KDA"/>
    <property type="match status" value="1"/>
</dbReference>
<proteinExistence type="inferred from homology"/>
<evidence type="ECO:0000256" key="3">
    <source>
        <dbReference type="RuleBase" id="RU003322"/>
    </source>
</evidence>
<dbReference type="EMBL" id="MW274719">
    <property type="protein sequence ID" value="QYA72299.1"/>
    <property type="molecule type" value="Genomic_RNA"/>
</dbReference>